<gene>
    <name evidence="2" type="ORF">BDZ85DRAFT_268602</name>
</gene>
<keyword evidence="1" id="KW-1133">Transmembrane helix</keyword>
<accession>A0A6A6G1X0</accession>
<evidence type="ECO:0000313" key="2">
    <source>
        <dbReference type="EMBL" id="KAF2219528.1"/>
    </source>
</evidence>
<evidence type="ECO:0000313" key="3">
    <source>
        <dbReference type="Proteomes" id="UP000799538"/>
    </source>
</evidence>
<dbReference type="EMBL" id="ML992516">
    <property type="protein sequence ID" value="KAF2219528.1"/>
    <property type="molecule type" value="Genomic_DNA"/>
</dbReference>
<evidence type="ECO:0000256" key="1">
    <source>
        <dbReference type="SAM" id="Phobius"/>
    </source>
</evidence>
<organism evidence="2 3">
    <name type="scientific">Elsinoe ampelina</name>
    <dbReference type="NCBI Taxonomy" id="302913"/>
    <lineage>
        <taxon>Eukaryota</taxon>
        <taxon>Fungi</taxon>
        <taxon>Dikarya</taxon>
        <taxon>Ascomycota</taxon>
        <taxon>Pezizomycotina</taxon>
        <taxon>Dothideomycetes</taxon>
        <taxon>Dothideomycetidae</taxon>
        <taxon>Myriangiales</taxon>
        <taxon>Elsinoaceae</taxon>
        <taxon>Elsinoe</taxon>
    </lineage>
</organism>
<dbReference type="AlphaFoldDB" id="A0A6A6G1X0"/>
<sequence length="79" mass="9011">MQSGDRQYELGRIESDRCSARLGEVTDQVTIHSAKDWAFVLASMVLVYSMLSMIIIRTPRTCWIKFKDDASSSAVRILR</sequence>
<feature type="transmembrane region" description="Helical" evidence="1">
    <location>
        <begin position="37"/>
        <end position="56"/>
    </location>
</feature>
<keyword evidence="1" id="KW-0812">Transmembrane</keyword>
<protein>
    <submittedName>
        <fullName evidence="2">Uncharacterized protein</fullName>
    </submittedName>
</protein>
<dbReference type="Proteomes" id="UP000799538">
    <property type="component" value="Unassembled WGS sequence"/>
</dbReference>
<keyword evidence="3" id="KW-1185">Reference proteome</keyword>
<keyword evidence="1" id="KW-0472">Membrane</keyword>
<reference evidence="3" key="1">
    <citation type="journal article" date="2020" name="Stud. Mycol.">
        <title>101 Dothideomycetes genomes: A test case for predicting lifestyles and emergence of pathogens.</title>
        <authorList>
            <person name="Haridas S."/>
            <person name="Albert R."/>
            <person name="Binder M."/>
            <person name="Bloem J."/>
            <person name="LaButti K."/>
            <person name="Salamov A."/>
            <person name="Andreopoulos B."/>
            <person name="Baker S."/>
            <person name="Barry K."/>
            <person name="Bills G."/>
            <person name="Bluhm B."/>
            <person name="Cannon C."/>
            <person name="Castanera R."/>
            <person name="Culley D."/>
            <person name="Daum C."/>
            <person name="Ezra D."/>
            <person name="Gonzalez J."/>
            <person name="Henrissat B."/>
            <person name="Kuo A."/>
            <person name="Liang C."/>
            <person name="Lipzen A."/>
            <person name="Lutzoni F."/>
            <person name="Magnuson J."/>
            <person name="Mondo S."/>
            <person name="Nolan M."/>
            <person name="Ohm R."/>
            <person name="Pangilinan J."/>
            <person name="Park H.-J."/>
            <person name="Ramirez L."/>
            <person name="Alfaro M."/>
            <person name="Sun H."/>
            <person name="Tritt A."/>
            <person name="Yoshinaga Y."/>
            <person name="Zwiers L.-H."/>
            <person name="Turgeon B."/>
            <person name="Goodwin S."/>
            <person name="Spatafora J."/>
            <person name="Crous P."/>
            <person name="Grigoriev I."/>
        </authorList>
    </citation>
    <scope>NUCLEOTIDE SEQUENCE [LARGE SCALE GENOMIC DNA]</scope>
    <source>
        <strain evidence="3">CECT 20119</strain>
    </source>
</reference>
<name>A0A6A6G1X0_9PEZI</name>
<proteinExistence type="predicted"/>